<dbReference type="PANTHER" id="PTHR31201:SF1">
    <property type="entry name" value="GLYCEROPHOSPHOCHOLINE ACYLTRANSFERASE 1"/>
    <property type="match status" value="1"/>
</dbReference>
<organism evidence="16">
    <name type="scientific">Micromonas pusilla (strain CCMP1545)</name>
    <name type="common">Picoplanktonic green alga</name>
    <dbReference type="NCBI Taxonomy" id="564608"/>
    <lineage>
        <taxon>Eukaryota</taxon>
        <taxon>Viridiplantae</taxon>
        <taxon>Chlorophyta</taxon>
        <taxon>Mamiellophyceae</taxon>
        <taxon>Mamiellales</taxon>
        <taxon>Mamiellaceae</taxon>
        <taxon>Micromonas</taxon>
    </lineage>
</organism>
<proteinExistence type="inferred from homology"/>
<evidence type="ECO:0000256" key="14">
    <source>
        <dbReference type="SAM" id="Phobius"/>
    </source>
</evidence>
<dbReference type="OMA" id="FRWITEM"/>
<feature type="transmembrane region" description="Helical" evidence="14">
    <location>
        <begin position="361"/>
        <end position="380"/>
    </location>
</feature>
<evidence type="ECO:0000256" key="13">
    <source>
        <dbReference type="SAM" id="MobiDB-lite"/>
    </source>
</evidence>
<evidence type="ECO:0000256" key="1">
    <source>
        <dbReference type="ARBA" id="ARBA00004141"/>
    </source>
</evidence>
<dbReference type="InterPro" id="IPR021261">
    <property type="entry name" value="GPCAT"/>
</dbReference>
<dbReference type="Pfam" id="PF10998">
    <property type="entry name" value="DUF2838"/>
    <property type="match status" value="1"/>
</dbReference>
<evidence type="ECO:0000256" key="8">
    <source>
        <dbReference type="ARBA" id="ARBA00023098"/>
    </source>
</evidence>
<accession>C1N3R2</accession>
<keyword evidence="5" id="KW-0808">Transferase</keyword>
<evidence type="ECO:0000256" key="6">
    <source>
        <dbReference type="ARBA" id="ARBA00022692"/>
    </source>
</evidence>
<feature type="transmembrane region" description="Helical" evidence="14">
    <location>
        <begin position="129"/>
        <end position="147"/>
    </location>
</feature>
<gene>
    <name evidence="15" type="ORF">MICPUCDRAFT_48590</name>
</gene>
<evidence type="ECO:0000313" key="15">
    <source>
        <dbReference type="EMBL" id="EEH53238.1"/>
    </source>
</evidence>
<feature type="transmembrane region" description="Helical" evidence="14">
    <location>
        <begin position="386"/>
        <end position="408"/>
    </location>
</feature>
<dbReference type="GeneID" id="9688099"/>
<reference evidence="15 16" key="1">
    <citation type="journal article" date="2009" name="Science">
        <title>Green evolution and dynamic adaptations revealed by genomes of the marine picoeukaryotes Micromonas.</title>
        <authorList>
            <person name="Worden A.Z."/>
            <person name="Lee J.H."/>
            <person name="Mock T."/>
            <person name="Rouze P."/>
            <person name="Simmons M.P."/>
            <person name="Aerts A.L."/>
            <person name="Allen A.E."/>
            <person name="Cuvelier M.L."/>
            <person name="Derelle E."/>
            <person name="Everett M.V."/>
            <person name="Foulon E."/>
            <person name="Grimwood J."/>
            <person name="Gundlach H."/>
            <person name="Henrissat B."/>
            <person name="Napoli C."/>
            <person name="McDonald S.M."/>
            <person name="Parker M.S."/>
            <person name="Rombauts S."/>
            <person name="Salamov A."/>
            <person name="Von Dassow P."/>
            <person name="Badger J.H."/>
            <person name="Coutinho P.M."/>
            <person name="Demir E."/>
            <person name="Dubchak I."/>
            <person name="Gentemann C."/>
            <person name="Eikrem W."/>
            <person name="Gready J.E."/>
            <person name="John U."/>
            <person name="Lanier W."/>
            <person name="Lindquist E.A."/>
            <person name="Lucas S."/>
            <person name="Mayer K.F."/>
            <person name="Moreau H."/>
            <person name="Not F."/>
            <person name="Otillar R."/>
            <person name="Panaud O."/>
            <person name="Pangilinan J."/>
            <person name="Paulsen I."/>
            <person name="Piegu B."/>
            <person name="Poliakov A."/>
            <person name="Robbens S."/>
            <person name="Schmutz J."/>
            <person name="Toulza E."/>
            <person name="Wyss T."/>
            <person name="Zelensky A."/>
            <person name="Zhou K."/>
            <person name="Armbrust E.V."/>
            <person name="Bhattacharya D."/>
            <person name="Goodenough U.W."/>
            <person name="Van de Peer Y."/>
            <person name="Grigoriev I.V."/>
        </authorList>
    </citation>
    <scope>NUCLEOTIDE SEQUENCE [LARGE SCALE GENOMIC DNA]</scope>
    <source>
        <strain evidence="15 16">CCMP1545</strain>
    </source>
</reference>
<comment type="subcellular location">
    <subcellularLocation>
        <location evidence="1">Membrane</location>
        <topology evidence="1">Multi-pass membrane protein</topology>
    </subcellularLocation>
</comment>
<feature type="region of interest" description="Disordered" evidence="13">
    <location>
        <begin position="24"/>
        <end position="48"/>
    </location>
</feature>
<evidence type="ECO:0000256" key="10">
    <source>
        <dbReference type="ARBA" id="ARBA00023209"/>
    </source>
</evidence>
<dbReference type="PANTHER" id="PTHR31201">
    <property type="entry name" value="OS01G0585100 PROTEIN"/>
    <property type="match status" value="1"/>
</dbReference>
<dbReference type="GO" id="GO:0016746">
    <property type="term" value="F:acyltransferase activity"/>
    <property type="evidence" value="ECO:0007669"/>
    <property type="project" value="UniProtKB-KW"/>
</dbReference>
<evidence type="ECO:0000256" key="5">
    <source>
        <dbReference type="ARBA" id="ARBA00022679"/>
    </source>
</evidence>
<keyword evidence="11" id="KW-1208">Phospholipid metabolism</keyword>
<dbReference type="KEGG" id="mpp:MICPUCDRAFT_48590"/>
<keyword evidence="7 14" id="KW-1133">Transmembrane helix</keyword>
<keyword evidence="4" id="KW-0444">Lipid biosynthesis</keyword>
<keyword evidence="9 14" id="KW-0472">Membrane</keyword>
<evidence type="ECO:0000256" key="12">
    <source>
        <dbReference type="ARBA" id="ARBA00023315"/>
    </source>
</evidence>
<keyword evidence="12" id="KW-0012">Acyltransferase</keyword>
<dbReference type="AlphaFoldDB" id="C1N3R2"/>
<comment type="similarity">
    <text evidence="2">Belongs to the GPC1 family.</text>
</comment>
<evidence type="ECO:0000256" key="4">
    <source>
        <dbReference type="ARBA" id="ARBA00022516"/>
    </source>
</evidence>
<evidence type="ECO:0000256" key="7">
    <source>
        <dbReference type="ARBA" id="ARBA00022989"/>
    </source>
</evidence>
<keyword evidence="16" id="KW-1185">Reference proteome</keyword>
<feature type="transmembrane region" description="Helical" evidence="14">
    <location>
        <begin position="154"/>
        <end position="175"/>
    </location>
</feature>
<dbReference type="RefSeq" id="XP_003062419.1">
    <property type="nucleotide sequence ID" value="XM_003062373.1"/>
</dbReference>
<evidence type="ECO:0000313" key="16">
    <source>
        <dbReference type="Proteomes" id="UP000001876"/>
    </source>
</evidence>
<evidence type="ECO:0000256" key="3">
    <source>
        <dbReference type="ARBA" id="ARBA00019082"/>
    </source>
</evidence>
<protein>
    <recommendedName>
        <fullName evidence="3">Glycerophosphocholine acyltransferase 1</fullName>
    </recommendedName>
</protein>
<dbReference type="eggNOG" id="KOG2895">
    <property type="taxonomic scope" value="Eukaryota"/>
</dbReference>
<evidence type="ECO:0000256" key="2">
    <source>
        <dbReference type="ARBA" id="ARBA00006675"/>
    </source>
</evidence>
<dbReference type="OrthoDB" id="406287at2759"/>
<keyword evidence="10" id="KW-0594">Phospholipid biosynthesis</keyword>
<dbReference type="Proteomes" id="UP000001876">
    <property type="component" value="Unassembled WGS sequence"/>
</dbReference>
<evidence type="ECO:0000256" key="11">
    <source>
        <dbReference type="ARBA" id="ARBA00023264"/>
    </source>
</evidence>
<name>C1N3R2_MICPC</name>
<keyword evidence="6 14" id="KW-0812">Transmembrane</keyword>
<evidence type="ECO:0000256" key="9">
    <source>
        <dbReference type="ARBA" id="ARBA00023136"/>
    </source>
</evidence>
<sequence>MASPIAAAAATAAVTGLVRRMRRRDALSDDDENGATTSSDEGVGSPRGHVVAHHARGVGQFFKRPVENVGRAAKRRLRARVTGDPTGETRVREYVKLPRTIQLIDKLSFTGGVLGLMLTQHVATTRPGLFWLYYLVVAPFVFANRVATYTAMKYHYFLIDFCYYANAVCFAQILVNPGSARLFRTTFAYATGPILWAIPLWRNSLVFHSHDKVQSVFIHTAPAILTYCARWYGQDASPLVAIGAWSERVLGTRLPGLLGGNANRLGVAELSTPMTSTREMLTEFYLWPTLGYIAWQVAYLLKTEVHDVKRLDEDPELVTSLRWLAGDYKLAVTRSTLRTCRRLGFFKVDELFDASSIKTKMVFVTLQLAYTVATFLPIPLCYRYKTFHTALVGLTFLSCIWNGACYYIDIFSRRYIKRFEDGSNGANLRHEDQQDGIIVTEVTGRKNTPPEGDGRRET</sequence>
<dbReference type="GO" id="GO:0006656">
    <property type="term" value="P:phosphatidylcholine biosynthetic process"/>
    <property type="evidence" value="ECO:0007669"/>
    <property type="project" value="TreeGrafter"/>
</dbReference>
<keyword evidence="8" id="KW-0443">Lipid metabolism</keyword>
<feature type="transmembrane region" description="Helical" evidence="14">
    <location>
        <begin position="181"/>
        <end position="201"/>
    </location>
</feature>
<dbReference type="EMBL" id="GG663746">
    <property type="protein sequence ID" value="EEH53238.1"/>
    <property type="molecule type" value="Genomic_DNA"/>
</dbReference>
<dbReference type="GO" id="GO:0016020">
    <property type="term" value="C:membrane"/>
    <property type="evidence" value="ECO:0007669"/>
    <property type="project" value="UniProtKB-SubCell"/>
</dbReference>